<dbReference type="Proteomes" id="UP001464555">
    <property type="component" value="Unassembled WGS sequence"/>
</dbReference>
<reference evidence="3 4" key="1">
    <citation type="submission" date="2024-04" db="EMBL/GenBank/DDBJ databases">
        <title>Flavobacterium sp. DGU11 16S ribosomal RNA gene Genome sequencing and assembly.</title>
        <authorList>
            <person name="Park S."/>
        </authorList>
    </citation>
    <scope>NUCLEOTIDE SEQUENCE [LARGE SCALE GENOMIC DNA]</scope>
    <source>
        <strain evidence="3 4">DGU11</strain>
    </source>
</reference>
<dbReference type="InterPro" id="IPR002347">
    <property type="entry name" value="SDR_fam"/>
</dbReference>
<dbReference type="PANTHER" id="PTHR44196">
    <property type="entry name" value="DEHYDROGENASE/REDUCTASE SDR FAMILY MEMBER 7B"/>
    <property type="match status" value="1"/>
</dbReference>
<proteinExistence type="inferred from homology"/>
<dbReference type="EMBL" id="JBBYHR010000008">
    <property type="protein sequence ID" value="MEL1245353.1"/>
    <property type="molecule type" value="Genomic_DNA"/>
</dbReference>
<protein>
    <submittedName>
        <fullName evidence="3">SDR family NAD(P)-dependent oxidoreductase</fullName>
    </submittedName>
</protein>
<sequence length="282" mass="31875">MKTLPERLLFPNARISKERLEKAIHGKTIVITGASYGIGEELAMLFSGYNVHLILIARTEEKLQALANSIKANKSKCIIIAADLYQESEVDRVIEKLKSLPGGIDIFISNAGKSITRPLADSLNRYHDFTRTNSLNYLAPVKLLLAATPLLKANKGQIINISAMNVLLLPAPEWAAYQASKTAFDQWFRSNLAEWRVMGILAKTIYLPLVRTRMIAPNENYKNYPAMPPQQAAIRIARLLCSSSTCSKPWWAIFPQTGSFFGRYIWEKWSYYHLRKRNGDSI</sequence>
<evidence type="ECO:0000256" key="2">
    <source>
        <dbReference type="ARBA" id="ARBA00023002"/>
    </source>
</evidence>
<comment type="caution">
    <text evidence="3">The sequence shown here is derived from an EMBL/GenBank/DDBJ whole genome shotgun (WGS) entry which is preliminary data.</text>
</comment>
<dbReference type="Pfam" id="PF00106">
    <property type="entry name" value="adh_short"/>
    <property type="match status" value="1"/>
</dbReference>
<accession>A0ABU9HYX3</accession>
<keyword evidence="4" id="KW-1185">Reference proteome</keyword>
<dbReference type="Gene3D" id="3.40.50.720">
    <property type="entry name" value="NAD(P)-binding Rossmann-like Domain"/>
    <property type="match status" value="1"/>
</dbReference>
<evidence type="ECO:0000313" key="4">
    <source>
        <dbReference type="Proteomes" id="UP001464555"/>
    </source>
</evidence>
<comment type="similarity">
    <text evidence="1">Belongs to the short-chain dehydrogenases/reductases (SDR) family.</text>
</comment>
<keyword evidence="2" id="KW-0560">Oxidoreductase</keyword>
<gene>
    <name evidence="3" type="ORF">AAEO56_13840</name>
</gene>
<dbReference type="CDD" id="cd05233">
    <property type="entry name" value="SDR_c"/>
    <property type="match status" value="1"/>
</dbReference>
<dbReference type="SUPFAM" id="SSF51735">
    <property type="entry name" value="NAD(P)-binding Rossmann-fold domains"/>
    <property type="match status" value="1"/>
</dbReference>
<name>A0ABU9HYX3_9FLAO</name>
<dbReference type="InterPro" id="IPR036291">
    <property type="entry name" value="NAD(P)-bd_dom_sf"/>
</dbReference>
<evidence type="ECO:0000313" key="3">
    <source>
        <dbReference type="EMBL" id="MEL1245353.1"/>
    </source>
</evidence>
<dbReference type="RefSeq" id="WP_341697666.1">
    <property type="nucleotide sequence ID" value="NZ_JBBYHR010000008.1"/>
</dbReference>
<evidence type="ECO:0000256" key="1">
    <source>
        <dbReference type="ARBA" id="ARBA00006484"/>
    </source>
</evidence>
<dbReference type="PANTHER" id="PTHR44196:SF1">
    <property type="entry name" value="DEHYDROGENASE_REDUCTASE SDR FAMILY MEMBER 7B"/>
    <property type="match status" value="1"/>
</dbReference>
<dbReference type="PRINTS" id="PR00081">
    <property type="entry name" value="GDHRDH"/>
</dbReference>
<organism evidence="3 4">
    <name type="scientific">Flavobacterium arundinis</name>
    <dbReference type="NCBI Taxonomy" id="3139143"/>
    <lineage>
        <taxon>Bacteria</taxon>
        <taxon>Pseudomonadati</taxon>
        <taxon>Bacteroidota</taxon>
        <taxon>Flavobacteriia</taxon>
        <taxon>Flavobacteriales</taxon>
        <taxon>Flavobacteriaceae</taxon>
        <taxon>Flavobacterium</taxon>
    </lineage>
</organism>